<name>A0A225W9V7_9STRA</name>
<organism evidence="1 2">
    <name type="scientific">Phytophthora megakarya</name>
    <dbReference type="NCBI Taxonomy" id="4795"/>
    <lineage>
        <taxon>Eukaryota</taxon>
        <taxon>Sar</taxon>
        <taxon>Stramenopiles</taxon>
        <taxon>Oomycota</taxon>
        <taxon>Peronosporomycetes</taxon>
        <taxon>Peronosporales</taxon>
        <taxon>Peronosporaceae</taxon>
        <taxon>Phytophthora</taxon>
    </lineage>
</organism>
<protein>
    <submittedName>
        <fullName evidence="1">Uncharacterized protein</fullName>
    </submittedName>
</protein>
<reference evidence="2" key="1">
    <citation type="submission" date="2017-03" db="EMBL/GenBank/DDBJ databases">
        <title>Phytopthora megakarya and P. palmivora, two closely related causual agents of cacao black pod achieved similar genome size and gene model numbers by different mechanisms.</title>
        <authorList>
            <person name="Ali S."/>
            <person name="Shao J."/>
            <person name="Larry D.J."/>
            <person name="Kronmiller B."/>
            <person name="Shen D."/>
            <person name="Strem M.D."/>
            <person name="Melnick R.L."/>
            <person name="Guiltinan M.J."/>
            <person name="Tyler B.M."/>
            <person name="Meinhardt L.W."/>
            <person name="Bailey B.A."/>
        </authorList>
    </citation>
    <scope>NUCLEOTIDE SEQUENCE [LARGE SCALE GENOMIC DNA]</scope>
    <source>
        <strain evidence="2">zdho120</strain>
    </source>
</reference>
<dbReference type="EMBL" id="NBNE01001497">
    <property type="protein sequence ID" value="OWZ13777.1"/>
    <property type="molecule type" value="Genomic_DNA"/>
</dbReference>
<evidence type="ECO:0000313" key="2">
    <source>
        <dbReference type="Proteomes" id="UP000198211"/>
    </source>
</evidence>
<dbReference type="Proteomes" id="UP000198211">
    <property type="component" value="Unassembled WGS sequence"/>
</dbReference>
<keyword evidence="2" id="KW-1185">Reference proteome</keyword>
<comment type="caution">
    <text evidence="1">The sequence shown here is derived from an EMBL/GenBank/DDBJ whole genome shotgun (WGS) entry which is preliminary data.</text>
</comment>
<dbReference type="AlphaFoldDB" id="A0A225W9V7"/>
<gene>
    <name evidence="1" type="ORF">PHMEG_00012843</name>
</gene>
<accession>A0A225W9V7</accession>
<proteinExistence type="predicted"/>
<sequence>MYGKAKSVRAKTRFDEMQCAIDNMHHMQSVGGADITKLLIFFQHDSERRAEVDAIVTEKKERSEKSMKDENYKVE</sequence>
<evidence type="ECO:0000313" key="1">
    <source>
        <dbReference type="EMBL" id="OWZ13777.1"/>
    </source>
</evidence>